<comment type="subunit">
    <text evidence="3">Homodimer.</text>
</comment>
<dbReference type="InterPro" id="IPR036291">
    <property type="entry name" value="NAD(P)-bd_dom_sf"/>
</dbReference>
<evidence type="ECO:0000259" key="12">
    <source>
        <dbReference type="Pfam" id="PF12624"/>
    </source>
</evidence>
<dbReference type="GO" id="GO:0006869">
    <property type="term" value="P:lipid transport"/>
    <property type="evidence" value="ECO:0007669"/>
    <property type="project" value="UniProtKB-KW"/>
</dbReference>
<sequence>MCQVLGMERKGLMHSDQKTRFSIKGKPVYHYCAVSSFSEYTVVHSGCAVKVDPLAPLHKICLLSCGVAAGLGAAWNVADVQKGSSVVIFGLGTVGLSVAQGAKLRGAAQIIGVDINPAKAEQAKTFGVTDFINSNDLSEPIPQVIKRMTGGGADFSFECVGDTGIATTALQSCSDGWGMTVTLGVPKAKPEVSAHYGLFLSGKSLKGTLFGGWKPKSDLPSLIDKYMNKEIMIDEFITHNLSFDEINKAFVLMREGKCLRCVLHMPNLCRFIGALSNTMEEEPERRKAIALFMAFGTKGDVYPLAAIAAVFARVQQHYTVVLMSHLAHENLSSHLSKAKVSYFPINSPPALSNEPQGTQNVTDSLRKMFLEEKERIKREHRQECHSAFRTIFGKDPCMEGDFVVINFFALEGWSLAEVFQIRCVVAAPYVVPYSPPSGFERQFRKELPDLYKYLKEAPIGKVSWSDVTHWMWPLFTEEWGSWRYEELNLSCYPFADPVTDLPIWHIQPPSPLVLYGFSKEIVECPDYWPLSVRVCGFWFLPNEWQFSCNECGDNPFAGRLGTDDSHTCSNHTELYTFISSCEPALPIFVGLSSVGSMGFVRDPIAFLRVLQSVIQITGYRFIIFTASYGPLDAAIRTIANGSDSSEKQPLHAGISIFNGKLFCFSGMVPYNWMFRTCAAAIHHGGSGSVAAALQAGIPQIICPFMLDQFYWAEKMSWLGVAPQPLKRNHLLLEDSNDEKNITEAAQVVAKAIYDALSAKTRARAMEIAEILSLEDGVTEAVRVLREEVRNRKKYSSCDCEEERRQVFVSSTGKKNPTIFLDSFTLLRPPSLSFFSRRRYLGRYIKDIQKDQLKISLWNGEVLLENVELNPEAFEYLQLPIALKQGRVGKLSIKIPWKKLHRDPVTIMIEDVFICASQRNDQEWSSDVVEKREFAGKKAKLASAELAKLSRRVFDNPGGNSYMSYITAKILDSVQVSIKNFHILYSDAQPESGQVVLGLRFSSLTVTKQNSVGPSVGRVRGGQVNILVEVEGLEIYCDMYEGNMDFPSVNEKIGFDNWCQSRLQSNRFGYLLKPVHVSVTLLVNRSGELYDDLPQYSISAELTDVVVTLNEFQLQQILILLDYLQTSQLRERYGRYRPCSTSLSRKPPGWQKLWWHYAQNSVLSDVRKKLWKTSWRFLEQRMRIRRRYINFYKIKLDLLLREQSIDKSIRLGLEELEKKSDIDDILSYRSAAEGEMQEACSELTVNMGATGATRSEKDQSAPEKEPSDDPTLNKSRGWLNWLSRGMLGAGGTEDSSQFSGVVSDEVVKDIHKATKFYPLSSSPRNTSATGKICTCSIRLNVRKFSATLQHISGSSSQVITELDILGVIVECKSWKDSTAMILSVISGRLVYPHNGKEILTMKRVCSQSDTLEAKPSYGARLELSKDHDVALSLKVTLQSLEAAYDGGFILAVSKFFSGSRYFKLQHERILSSLNGLESETRLAAKAEYLLSSRNKVKWDLDIKDLTLSFPGRLVESESYNLVLVLESLSITSSSTDALSPIPRLQSDVDHVVNSLQSSVEALDAFQVKDLYDHFDIKICNLEMKLMKIHPFQELPLVEKSSLLIKFASCIIPEESILKQLEVEATLPMFNVHFSPSIFKGVMSVIEYLDIQDHGTRNAPPSPAPIFHFTIKIDLAFLRLHVNLENKGENSTVLVLSIQQLDLWYSRAIFEEWSVRAKTLEITACSSKDAADSHILCSSGNLLKSSSHGHGMDAHTSDETNIIDYGTTPEAAISLNCKIASYKISSSYTNPSSLATDTIAPTEIPQFDFERFGFSNFTESRSCGCIPLDKFPFVTINNSGSLHSLESSLCYSTSDWRKLFILKNRKDGAQIGLNCECNSCTFQPKRDCPLNGLASSRDLGQTNHFTVDMHVFNTNVHFHDSSSVFGTIILPVSRYFLTISDDLLDLVASAEDLMLVSSLFTNYSGGFLWKQSSTDVSQVLNLRVRKRGLEPSGSQLEVSIGIQHTCCILPPEYLAIIIGYFSLSDWTSKSGLQSLPQATELTKAHSEFAISYKIEILDSSIVLPVEGDDRRQLKVDIQQLYISFIPECALSNVVQHIPQECVIPLNQVPGRADCLNIFGRDLSVSLLLSESDISTFKKNAVCRSITLAASIIADTWIRFPCDHNPLTELACVMSRVDVCEIVVDDSDALDGFKAFLDVVDQLSLVDEESKLFVSDVPQFLHTKMRLKQELSVVPLEPSTSFIKFRIFVNLLTSKLHRLRKAPGTLLSEPVLQTDMKFVCSGELKNNFPMSLDVQFFKIGLYSLLSSVMLARCIDADGDPSALRVRFTEQAENEYDLCFSLPSLDIWLHFFDWIEVIELLKSYSQKLEDSSEDPFFSKGSKLDMDESIGVVRTICDNTDRVLNVLQTEVSENSSEVMSFAARSENIGVKIHIPLCTSHTEFPGFMATDVHEISEEEHTNCFKGNYCKYLSVTACSRSGELSILGRDVKLSYKIEKLNGILAISGVDTVRSCSLFGAAQLLVETSIQMDQNKIMSIDVGILSDKVEMHASHQVLSFWHGITFDAPETPSSQNSEGNMSIKVQIRDVSLLISDGKWGCSGMLLEVLMRNFLLRANLAEKNMESLVSCDLQVNYNNMHKVLWEPFIEPWNFDIKLSRKFDANSLLNNAGLTEVIVASSNQLNLNLTESLFECIFRIIEMLNILELMETDAIPDNKGLSVYCTNSTRTERYSPYVLQNLTSLPLGYQVFQGHDSDVLNISAPVAQNFVQPGCSVPIYIDNSDTLLIPDRRRSQFGCSSSESGDAIHHYMKVQLDGTSFASPPHSMDRIGLSYFEVDFSKTSNSSDNVEKASKSGYGSSFVVPVVYEVSLQQQSKLIRVYSTVIILNSTSMPLELRFDIPFGISPKILDPIFPGQEFPLPLHLAKSGRLRWRPLGDSYLWSEAHSISKVLSQDSGIGFRRSFACYPCHPSHEPFRCCISVQSTSLPASFHINDLSAGNFGQQLHNLDQSREQFIHQVTLSTPFVVSNCLPDPISLSIESGGITQTASLPEFSRSETFSTEAKFSGGKFSQIETISFDSHVGGGSVYVSCEKTMDATCGAREVFIFVPFLLYNCTGTPLIVSDCTNETKGIYSVIPSCYNLIEQHFVQSRKVGLGILTSEKDLLDKAVMEDIPCSPSSSECSNTASSTERFIDKHATQSTRQVPFAAYPKDSAIVRKRSLSSKSLREVCFQGNDESGKVKACIYSPCPISRVSDTMIRVKRDLPGWVSSSSPYPLWSAPFPLVPPSGSTNVVVPQPSPGESSLLSVTCSILGGALAGRTQAITFQPRYIICNSCSHNLCYKQKGTNLVSHLAVGQHSQLQWTDTTRELLVSIRLNEPGWQWSGSFLPDHLGDTQLKIWNYVNKAFNMVRVEVQNANMSSGDEKIVGSVHGHVGTNFILLSDDDMGYMPYRIDNFSNERLRVYQQKCETFDTIVHPYTSCPYAWDEPCYPHRLTIEVPGDRVLGSYAFEITKQPIAVHLRSTSEKPERTLLLSICAEGATKVFSVVDSGYHAIKDIKETFDSRFHEKGKKKLQTDNIIRYTETFLLVLPSTGISLVNSHPQELVYACASNVVLELSQSVDQQKLSFQISSLQIDNPLQNSSYPVILSFNHDHKVIPPDWGMKNNKAILLSEIVQHVRGNSCDAVVYVDLAKWRKKDVSLVSFEYINIRIGEFGLELELQTLLSLLEFVKAVLPNSQARLLPLSDPTLRPLIYDTGSKDISSEDTPHARNIPVFNKNQRSIVALPIVVPIGAPWQHIHLLARRRRKIYVETFELAPIQFTLSFCSAPWMLRNGILTSGESLIHRGLMALADVEGARIHLKQLTIAHQITSWESFQEILVGHYTRQILHEIYKVFGSAGVIGNPMGFARNVAFGIKDFLSAPSRSISKSPAGIIQGMAHGTTSLFSSTIYALSDAATQFSKAAHKGIVAFTFNDHDVARMEKQQLGEGSRSKGVIGEVFEGLTGLLQSPIRGAEKHGLPGVISGVAMGITGLVARPTASILEVTGKTAQSIRNRSRIHNIRSQRHRLRLPRPLSREQPLRPYSWEEAVGTAVLMEVGDSLKFKGEKLVKCKALKQEGAFVVITGRLVLVLSSLSLVDFRKQGFLGVPIDLVWNIEREIGLESVIHTNCSGGVVRIIGSNSDGVWNWRQDQQKKSSPTKKRWNNPSAQPLLQTNLEFPSEEEAEDLLSVLLSTIETGKSRSWHSRFVLSRSNIT</sequence>
<dbReference type="CDD" id="cd03784">
    <property type="entry name" value="GT1_Gtf-like"/>
    <property type="match status" value="1"/>
</dbReference>
<feature type="region of interest" description="Disordered" evidence="9">
    <location>
        <begin position="1250"/>
        <end position="1275"/>
    </location>
</feature>
<comment type="similarity">
    <text evidence="2">Belongs to the VPS13 family.</text>
</comment>
<dbReference type="PANTHER" id="PTHR16166:SF143">
    <property type="entry name" value="PROTEIN SORTING-ASSOCIATED PROTEIN, PUTATIVE (DUF1162)-RELATED"/>
    <property type="match status" value="1"/>
</dbReference>
<dbReference type="InterPro" id="IPR010610">
    <property type="entry name" value="EryCIII-like_C"/>
</dbReference>
<dbReference type="Gene3D" id="3.40.50.720">
    <property type="entry name" value="NAD(P)-binding Rossmann-like Domain"/>
    <property type="match status" value="1"/>
</dbReference>
<evidence type="ECO:0000256" key="4">
    <source>
        <dbReference type="ARBA" id="ARBA00022448"/>
    </source>
</evidence>
<evidence type="ECO:0000256" key="3">
    <source>
        <dbReference type="ARBA" id="ARBA00011738"/>
    </source>
</evidence>
<evidence type="ECO:0000256" key="1">
    <source>
        <dbReference type="ARBA" id="ARBA00001947"/>
    </source>
</evidence>
<dbReference type="FunFam" id="3.40.50.720:FF:000003">
    <property type="entry name" value="S-(hydroxymethyl)glutathione dehydrogenase"/>
    <property type="match status" value="1"/>
</dbReference>
<feature type="domain" description="Intermembrane lipid transfer protein VPS13-like C-terminal" evidence="14">
    <location>
        <begin position="4055"/>
        <end position="4123"/>
    </location>
</feature>
<feature type="domain" description="Alcohol dehydrogenase-like C-terminal" evidence="10">
    <location>
        <begin position="94"/>
        <end position="224"/>
    </location>
</feature>
<dbReference type="GO" id="GO:0046872">
    <property type="term" value="F:metal ion binding"/>
    <property type="evidence" value="ECO:0007669"/>
    <property type="project" value="UniProtKB-KW"/>
</dbReference>
<dbReference type="Pfam" id="PF06722">
    <property type="entry name" value="EryCIII-like_C"/>
    <property type="match status" value="1"/>
</dbReference>
<dbReference type="EMBL" id="LR881470">
    <property type="protein sequence ID" value="CAD5332601.1"/>
    <property type="molecule type" value="Genomic_DNA"/>
</dbReference>
<reference evidence="15 16" key="1">
    <citation type="submission" date="2020-09" db="EMBL/GenBank/DDBJ databases">
        <authorList>
            <person name="Ashkenazy H."/>
        </authorList>
    </citation>
    <scope>NUCLEOTIDE SEQUENCE [LARGE SCALE GENOMIC DNA]</scope>
    <source>
        <strain evidence="16">cv. Cdm-0</strain>
    </source>
</reference>
<feature type="domain" description="Chorein N-terminal" evidence="12">
    <location>
        <begin position="838"/>
        <end position="1377"/>
    </location>
</feature>
<evidence type="ECO:0000256" key="2">
    <source>
        <dbReference type="ARBA" id="ARBA00006545"/>
    </source>
</evidence>
<keyword evidence="7" id="KW-0862">Zinc</keyword>
<dbReference type="GO" id="GO:0008194">
    <property type="term" value="F:UDP-glycosyltransferase activity"/>
    <property type="evidence" value="ECO:0007669"/>
    <property type="project" value="InterPro"/>
</dbReference>
<dbReference type="InterPro" id="IPR013149">
    <property type="entry name" value="ADH-like_C"/>
</dbReference>
<dbReference type="Gene3D" id="3.40.50.2000">
    <property type="entry name" value="Glycogen Phosphorylase B"/>
    <property type="match status" value="2"/>
</dbReference>
<evidence type="ECO:0000259" key="14">
    <source>
        <dbReference type="Pfam" id="PF25037"/>
    </source>
</evidence>
<dbReference type="Pfam" id="PF12624">
    <property type="entry name" value="VPS13_N"/>
    <property type="match status" value="1"/>
</dbReference>
<evidence type="ECO:0000256" key="9">
    <source>
        <dbReference type="SAM" id="MobiDB-lite"/>
    </source>
</evidence>
<gene>
    <name evidence="15" type="ORF">AT9943_LOCUS20000</name>
</gene>
<feature type="domain" description="Vacuolar protein sorting-associated protein 13 VPS13 adaptor binding" evidence="13">
    <location>
        <begin position="3245"/>
        <end position="3478"/>
    </location>
</feature>
<keyword evidence="6" id="KW-0479">Metal-binding</keyword>
<accession>A0A7G2FDL1</accession>
<evidence type="ECO:0000256" key="8">
    <source>
        <dbReference type="ARBA" id="ARBA00023055"/>
    </source>
</evidence>
<evidence type="ECO:0000313" key="16">
    <source>
        <dbReference type="Proteomes" id="UP000516314"/>
    </source>
</evidence>
<feature type="domain" description="Vacuolar protein sorting-associated protein 13 VPS13 adaptor binding" evidence="13">
    <location>
        <begin position="2856"/>
        <end position="3029"/>
    </location>
</feature>
<dbReference type="InterPro" id="IPR011032">
    <property type="entry name" value="GroES-like_sf"/>
</dbReference>
<evidence type="ECO:0000313" key="15">
    <source>
        <dbReference type="EMBL" id="CAD5332601.1"/>
    </source>
</evidence>
<dbReference type="InterPro" id="IPR026854">
    <property type="entry name" value="VPS13_N"/>
</dbReference>
<evidence type="ECO:0000259" key="13">
    <source>
        <dbReference type="Pfam" id="PF25036"/>
    </source>
</evidence>
<comment type="cofactor">
    <cofactor evidence="1">
        <name>Zn(2+)</name>
        <dbReference type="ChEBI" id="CHEBI:29105"/>
    </cofactor>
</comment>
<name>A0A7G2FDL1_ARATH</name>
<dbReference type="SUPFAM" id="SSF53756">
    <property type="entry name" value="UDP-Glycosyltransferase/glycogen phosphorylase"/>
    <property type="match status" value="1"/>
</dbReference>
<evidence type="ECO:0000259" key="10">
    <source>
        <dbReference type="Pfam" id="PF00107"/>
    </source>
</evidence>
<proteinExistence type="inferred from homology"/>
<keyword evidence="5" id="KW-0808">Transferase</keyword>
<evidence type="ECO:0000259" key="11">
    <source>
        <dbReference type="Pfam" id="PF06722"/>
    </source>
</evidence>
<dbReference type="Proteomes" id="UP000516314">
    <property type="component" value="Chromosome 5"/>
</dbReference>
<dbReference type="InterPro" id="IPR056748">
    <property type="entry name" value="VPS13-like_C"/>
</dbReference>
<protein>
    <submittedName>
        <fullName evidence="15">(thale cress) hypothetical protein</fullName>
    </submittedName>
</protein>
<evidence type="ECO:0000256" key="5">
    <source>
        <dbReference type="ARBA" id="ARBA00022679"/>
    </source>
</evidence>
<dbReference type="GO" id="GO:0016758">
    <property type="term" value="F:hexosyltransferase activity"/>
    <property type="evidence" value="ECO:0007669"/>
    <property type="project" value="UniProtKB-ARBA"/>
</dbReference>
<dbReference type="InterPro" id="IPR002213">
    <property type="entry name" value="UDP_glucos_trans"/>
</dbReference>
<keyword evidence="4" id="KW-0813">Transport</keyword>
<feature type="compositionally biased region" description="Basic and acidic residues" evidence="9">
    <location>
        <begin position="1253"/>
        <end position="1266"/>
    </location>
</feature>
<dbReference type="SUPFAM" id="SSF50129">
    <property type="entry name" value="GroES-like"/>
    <property type="match status" value="2"/>
</dbReference>
<dbReference type="PANTHER" id="PTHR16166">
    <property type="entry name" value="VACUOLAR PROTEIN SORTING-ASSOCIATED PROTEIN VPS13"/>
    <property type="match status" value="1"/>
</dbReference>
<feature type="domain" description="Erythromycin biosynthesis protein CIII-like C-terminal" evidence="11">
    <location>
        <begin position="666"/>
        <end position="762"/>
    </location>
</feature>
<dbReference type="FunFam" id="3.40.50.2000:FF:000275">
    <property type="entry name" value="Sterol 3-beta-glucosyltransferase"/>
    <property type="match status" value="1"/>
</dbReference>
<dbReference type="SUPFAM" id="SSF51735">
    <property type="entry name" value="NAD(P)-binding Rossmann-fold domains"/>
    <property type="match status" value="1"/>
</dbReference>
<evidence type="ECO:0000256" key="6">
    <source>
        <dbReference type="ARBA" id="ARBA00022723"/>
    </source>
</evidence>
<dbReference type="InterPro" id="IPR009543">
    <property type="entry name" value="VPS13_VAB"/>
</dbReference>
<evidence type="ECO:0000256" key="7">
    <source>
        <dbReference type="ARBA" id="ARBA00022833"/>
    </source>
</evidence>
<dbReference type="Gene3D" id="3.90.180.10">
    <property type="entry name" value="Medium-chain alcohol dehydrogenases, catalytic domain"/>
    <property type="match status" value="1"/>
</dbReference>
<dbReference type="Pfam" id="PF25036">
    <property type="entry name" value="VPS13_VAB"/>
    <property type="match status" value="2"/>
</dbReference>
<organism evidence="15 16">
    <name type="scientific">Arabidopsis thaliana</name>
    <name type="common">Mouse-ear cress</name>
    <dbReference type="NCBI Taxonomy" id="3702"/>
    <lineage>
        <taxon>Eukaryota</taxon>
        <taxon>Viridiplantae</taxon>
        <taxon>Streptophyta</taxon>
        <taxon>Embryophyta</taxon>
        <taxon>Tracheophyta</taxon>
        <taxon>Spermatophyta</taxon>
        <taxon>Magnoliopsida</taxon>
        <taxon>eudicotyledons</taxon>
        <taxon>Gunneridae</taxon>
        <taxon>Pentapetalae</taxon>
        <taxon>rosids</taxon>
        <taxon>malvids</taxon>
        <taxon>Brassicales</taxon>
        <taxon>Brassicaceae</taxon>
        <taxon>Camelineae</taxon>
        <taxon>Arabidopsis</taxon>
    </lineage>
</organism>
<dbReference type="FunFam" id="3.40.50.2000:FF:000327">
    <property type="entry name" value="Predicted protein"/>
    <property type="match status" value="1"/>
</dbReference>
<keyword evidence="8" id="KW-0445">Lipid transport</keyword>
<dbReference type="InterPro" id="IPR026847">
    <property type="entry name" value="VPS13"/>
</dbReference>
<dbReference type="Pfam" id="PF00107">
    <property type="entry name" value="ADH_zinc_N"/>
    <property type="match status" value="1"/>
</dbReference>
<dbReference type="Pfam" id="PF25037">
    <property type="entry name" value="VPS13_C"/>
    <property type="match status" value="1"/>
</dbReference>